<evidence type="ECO:0000313" key="2">
    <source>
        <dbReference type="Proteomes" id="UP000031670"/>
    </source>
</evidence>
<accession>A0A0B8P8X6</accession>
<organism evidence="1 2">
    <name type="scientific">Vibrio ishigakensis</name>
    <dbReference type="NCBI Taxonomy" id="1481914"/>
    <lineage>
        <taxon>Bacteria</taxon>
        <taxon>Pseudomonadati</taxon>
        <taxon>Pseudomonadota</taxon>
        <taxon>Gammaproteobacteria</taxon>
        <taxon>Vibrionales</taxon>
        <taxon>Vibrionaceae</taxon>
        <taxon>Vibrio</taxon>
    </lineage>
</organism>
<dbReference type="AlphaFoldDB" id="A0A0B8P8X6"/>
<name>A0A0B8P8X6_9VIBR</name>
<evidence type="ECO:0000313" key="1">
    <source>
        <dbReference type="EMBL" id="GAM61002.1"/>
    </source>
</evidence>
<sequence length="106" mass="12516">MYRDPIDAHGKNINQITEDVRTAMLKRLDKRLEHAQLQLTRFGDEEMWASSFYVEDLLGALPQDPIRLVKSKMELETQFILNTNFQTAKKWGRLKYPRPIRAKHTC</sequence>
<comment type="caution">
    <text evidence="1">The sequence shown here is derived from an EMBL/GenBank/DDBJ whole genome shotgun (WGS) entry which is preliminary data.</text>
</comment>
<protein>
    <submittedName>
        <fullName evidence="1">Uncharacterized protein</fullName>
    </submittedName>
</protein>
<dbReference type="EMBL" id="BBSA01000002">
    <property type="protein sequence ID" value="GAM61002.1"/>
    <property type="molecule type" value="Genomic_DNA"/>
</dbReference>
<proteinExistence type="predicted"/>
<gene>
    <name evidence="1" type="ORF">JCM19232_3944</name>
</gene>
<reference evidence="1 2" key="1">
    <citation type="submission" date="2015-01" db="EMBL/GenBank/DDBJ databases">
        <title>Vibrio sp. C5 JCM 19232 whole genome shotgun sequence.</title>
        <authorList>
            <person name="Sawabe T."/>
            <person name="Meirelles P."/>
            <person name="Feng G."/>
            <person name="Sayaka M."/>
            <person name="Hattori M."/>
            <person name="Ohkuma M."/>
        </authorList>
    </citation>
    <scope>NUCLEOTIDE SEQUENCE [LARGE SCALE GENOMIC DNA]</scope>
    <source>
        <strain evidence="1 2">JCM19232</strain>
    </source>
</reference>
<dbReference type="Proteomes" id="UP000031670">
    <property type="component" value="Unassembled WGS sequence"/>
</dbReference>
<reference evidence="1 2" key="2">
    <citation type="submission" date="2015-01" db="EMBL/GenBank/DDBJ databases">
        <authorList>
            <consortium name="NBRP consortium"/>
            <person name="Sawabe T."/>
            <person name="Meirelles P."/>
            <person name="Feng G."/>
            <person name="Sayaka M."/>
            <person name="Hattori M."/>
            <person name="Ohkuma M."/>
        </authorList>
    </citation>
    <scope>NUCLEOTIDE SEQUENCE [LARGE SCALE GENOMIC DNA]</scope>
    <source>
        <strain evidence="1 2">JCM19232</strain>
    </source>
</reference>